<evidence type="ECO:0000256" key="2">
    <source>
        <dbReference type="SAM" id="Coils"/>
    </source>
</evidence>
<sequence length="969" mass="115288">MCFSSTTIHNSCKKLAQLNRVIEYLTSYIEEVHFQTVTIEKDVDAEYQTIFKNYEKKASAIFNDIEEQVRSVAETLQGYYKNRFETENQKFQEKKDQIFKYLNNEEQIISIEIQNLLSTISNIQQNTQNHIVNFYNQNHTLNFQSEIKNLEKAKEKEIRDFDKENNEKIKKLKDHSEKQLKDIENHFAKVKNDLIISYEKDNPILPNIQKVLETIIQKMKALKAEVSSLTKNLNNEQIISSQNFSGFKARLISLIDQMKNIEKENAENLEKIQNKNKDIYDKMKSEIREQNNNKNKQIQIYENEILNLQNEQRMIKSQIKTKFAQLDKQKEKKSSRLDSEIEAKKNELHNKIEDMKKSIKKEEEEINLRIGSKEEEIRKRKIEFQEIELNTSNSKKELLTKFSDEIENFKISLQKEKEKEEDLYNQKYNDIHESLNTQTDNYKKSEEANEVIQKLKNELNSINSNFASELSQIGNSSNFDNNQYEDEIKNLSAKLDEEFNDKQKLMKEKIDLQNSIFSEEEEKFKEKLELKHKEEIEKVPKNFKDDDFKDKINYYEKEFKQTNQQLQSIQVMSKDEIAKKLADTENDENSPNYFENKKTQLIEFLSNERNDMLTKFKDEEKQIIEKMPTLIDQNSIQINTSDFERFTNNSKKRIEHFQSKINELEKELNSLQEENQKILDDIESRKNFDDDRNVQKLRLRLQSGQEKSNDKINSEKTRFDEIIKTLQSQIQLAKQQNESELRMVQNNIDKDHKTFRDSFQERSTYRKSMKEEQNELFLKEQKKYEEEKIKKVNDFDKNIKEMHENIDILRNKVDSMGNEQLKSEVDKMNLVLQEKIEKQKIEYDSEIEKMISMGDTIKNQSVLDISQVEERRNKLMESVKARPMRDEEKNIIEKLSSILNDETEKLKNIGMEFLDMRESLAIRDKQINQRFGNVPQVFDTRKQRKSGGSASSLVRKKPLPPLASPYVFI</sequence>
<name>A0ABR2I6A3_9EUKA</name>
<gene>
    <name evidence="3" type="ORF">M9Y10_013152</name>
</gene>
<keyword evidence="1 2" id="KW-0175">Coiled coil</keyword>
<feature type="coiled-coil region" evidence="2">
    <location>
        <begin position="399"/>
        <end position="522"/>
    </location>
</feature>
<protein>
    <submittedName>
        <fullName evidence="3">Uncharacterized protein</fullName>
    </submittedName>
</protein>
<accession>A0ABR2I6A3</accession>
<reference evidence="3 4" key="1">
    <citation type="submission" date="2024-04" db="EMBL/GenBank/DDBJ databases">
        <title>Tritrichomonas musculus Genome.</title>
        <authorList>
            <person name="Alves-Ferreira E."/>
            <person name="Grigg M."/>
            <person name="Lorenzi H."/>
            <person name="Galac M."/>
        </authorList>
    </citation>
    <scope>NUCLEOTIDE SEQUENCE [LARGE SCALE GENOMIC DNA]</scope>
    <source>
        <strain evidence="3 4">EAF2021</strain>
    </source>
</reference>
<feature type="coiled-coil region" evidence="2">
    <location>
        <begin position="147"/>
        <end position="318"/>
    </location>
</feature>
<keyword evidence="4" id="KW-1185">Reference proteome</keyword>
<dbReference type="EMBL" id="JAPFFF010000019">
    <property type="protein sequence ID" value="KAK8858052.1"/>
    <property type="molecule type" value="Genomic_DNA"/>
</dbReference>
<evidence type="ECO:0000256" key="1">
    <source>
        <dbReference type="ARBA" id="ARBA00023054"/>
    </source>
</evidence>
<feature type="coiled-coil region" evidence="2">
    <location>
        <begin position="792"/>
        <end position="838"/>
    </location>
</feature>
<dbReference type="Proteomes" id="UP001470230">
    <property type="component" value="Unassembled WGS sequence"/>
</dbReference>
<proteinExistence type="predicted"/>
<dbReference type="PANTHER" id="PTHR18870:SF9">
    <property type="entry name" value="PROTEIN TAG-278-RELATED"/>
    <property type="match status" value="1"/>
</dbReference>
<comment type="caution">
    <text evidence="3">The sequence shown here is derived from an EMBL/GenBank/DDBJ whole genome shotgun (WGS) entry which is preliminary data.</text>
</comment>
<evidence type="ECO:0000313" key="4">
    <source>
        <dbReference type="Proteomes" id="UP001470230"/>
    </source>
</evidence>
<feature type="coiled-coil region" evidence="2">
    <location>
        <begin position="647"/>
        <end position="681"/>
    </location>
</feature>
<evidence type="ECO:0000313" key="3">
    <source>
        <dbReference type="EMBL" id="KAK8858052.1"/>
    </source>
</evidence>
<organism evidence="3 4">
    <name type="scientific">Tritrichomonas musculus</name>
    <dbReference type="NCBI Taxonomy" id="1915356"/>
    <lineage>
        <taxon>Eukaryota</taxon>
        <taxon>Metamonada</taxon>
        <taxon>Parabasalia</taxon>
        <taxon>Tritrichomonadida</taxon>
        <taxon>Tritrichomonadidae</taxon>
        <taxon>Tritrichomonas</taxon>
    </lineage>
</organism>
<dbReference type="PANTHER" id="PTHR18870">
    <property type="entry name" value="PROTEIN TAG-278-RELATED"/>
    <property type="match status" value="1"/>
</dbReference>